<dbReference type="Proteomes" id="UP001175211">
    <property type="component" value="Unassembled WGS sequence"/>
</dbReference>
<evidence type="ECO:0000313" key="2">
    <source>
        <dbReference type="Proteomes" id="UP001175211"/>
    </source>
</evidence>
<name>A0AA39JMS7_ARMTA</name>
<proteinExistence type="predicted"/>
<accession>A0AA39JMS7</accession>
<evidence type="ECO:0000313" key="1">
    <source>
        <dbReference type="EMBL" id="KAK0444204.1"/>
    </source>
</evidence>
<keyword evidence="2" id="KW-1185">Reference proteome</keyword>
<organism evidence="1 2">
    <name type="scientific">Armillaria tabescens</name>
    <name type="common">Ringless honey mushroom</name>
    <name type="synonym">Agaricus tabescens</name>
    <dbReference type="NCBI Taxonomy" id="1929756"/>
    <lineage>
        <taxon>Eukaryota</taxon>
        <taxon>Fungi</taxon>
        <taxon>Dikarya</taxon>
        <taxon>Basidiomycota</taxon>
        <taxon>Agaricomycotina</taxon>
        <taxon>Agaricomycetes</taxon>
        <taxon>Agaricomycetidae</taxon>
        <taxon>Agaricales</taxon>
        <taxon>Marasmiineae</taxon>
        <taxon>Physalacriaceae</taxon>
        <taxon>Desarmillaria</taxon>
    </lineage>
</organism>
<dbReference type="EMBL" id="JAUEPS010000055">
    <property type="protein sequence ID" value="KAK0444204.1"/>
    <property type="molecule type" value="Genomic_DNA"/>
</dbReference>
<evidence type="ECO:0008006" key="3">
    <source>
        <dbReference type="Google" id="ProtNLM"/>
    </source>
</evidence>
<dbReference type="AlphaFoldDB" id="A0AA39JMS7"/>
<reference evidence="1" key="1">
    <citation type="submission" date="2023-06" db="EMBL/GenBank/DDBJ databases">
        <authorList>
            <consortium name="Lawrence Berkeley National Laboratory"/>
            <person name="Ahrendt S."/>
            <person name="Sahu N."/>
            <person name="Indic B."/>
            <person name="Wong-Bajracharya J."/>
            <person name="Merenyi Z."/>
            <person name="Ke H.-M."/>
            <person name="Monk M."/>
            <person name="Kocsube S."/>
            <person name="Drula E."/>
            <person name="Lipzen A."/>
            <person name="Balint B."/>
            <person name="Henrissat B."/>
            <person name="Andreopoulos B."/>
            <person name="Martin F.M."/>
            <person name="Harder C.B."/>
            <person name="Rigling D."/>
            <person name="Ford K.L."/>
            <person name="Foster G.D."/>
            <person name="Pangilinan J."/>
            <person name="Papanicolaou A."/>
            <person name="Barry K."/>
            <person name="LaButti K."/>
            <person name="Viragh M."/>
            <person name="Koriabine M."/>
            <person name="Yan M."/>
            <person name="Riley R."/>
            <person name="Champramary S."/>
            <person name="Plett K.L."/>
            <person name="Tsai I.J."/>
            <person name="Slot J."/>
            <person name="Sipos G."/>
            <person name="Plett J."/>
            <person name="Nagy L.G."/>
            <person name="Grigoriev I.V."/>
        </authorList>
    </citation>
    <scope>NUCLEOTIDE SEQUENCE</scope>
    <source>
        <strain evidence="1">CCBAS 213</strain>
    </source>
</reference>
<dbReference type="RefSeq" id="XP_060324989.1">
    <property type="nucleotide sequence ID" value="XM_060480963.1"/>
</dbReference>
<dbReference type="GeneID" id="85364511"/>
<gene>
    <name evidence="1" type="ORF">EV420DRAFT_1768322</name>
</gene>
<comment type="caution">
    <text evidence="1">The sequence shown here is derived from an EMBL/GenBank/DDBJ whole genome shotgun (WGS) entry which is preliminary data.</text>
</comment>
<protein>
    <recommendedName>
        <fullName evidence="3">HNH nuclease domain-containing protein</fullName>
    </recommendedName>
</protein>
<sequence>MKADSSDKIQAPILSHLPQASDFTARALPTNPFITPDLHAAFNLCLDLESRAVPLPDPRHPPAVLCARVLGYTLIEAPSRDHLAGSINKRSSDDDLLALGRYYICRLFKAVKGPTSVPSDSPSPPSIEYEQSSLTIKEVVLLRDGHHCMLRTDLYDISYVEQNPSILEAQSLNWAFSSLYCTYIFPESNLGDGAEHPSDKLEWAASVWAAMHMFGMEELNGAGNHRLENVLTLCDVLHEYFGKLDDGQPNTYVAVSTMFGLIGRLPSRVVTFTTPDPKALPLPNPAYLALHAACRRVAHMSGAADYVKNALQEEEEVRNRIETMGVLAEDGSSMDLFERYIATRLIEITTT</sequence>